<dbReference type="Pfam" id="PF00496">
    <property type="entry name" value="SBP_bac_5"/>
    <property type="match status" value="1"/>
</dbReference>
<dbReference type="GO" id="GO:0030288">
    <property type="term" value="C:outer membrane-bounded periplasmic space"/>
    <property type="evidence" value="ECO:0007669"/>
    <property type="project" value="UniProtKB-ARBA"/>
</dbReference>
<evidence type="ECO:0000313" key="8">
    <source>
        <dbReference type="Proteomes" id="UP000182258"/>
    </source>
</evidence>
<sequence length="519" mass="56611">MKTMRHLLMAGTVALIAPLAPAFAAPPADTLVVGISADASTFDPANISSRDNSNIAKHIFGTLYEVDPEGRIVPQMAESYVEAEDGKSYTYTLKSGLTCEDGEALTAEDVAYSFNRAADPANAFTGNTPGFVYSSIGFDGAEVVSDLEVKINLATKNPVSFGLIAEVFLHCKDSYEAMSLEDATAKPIASGSYRLASWDRGSQVVLEKIKDPGTFQNIIWRIIPEASTRSAELIAGNVDIITNVAPDQVEAVNTSGSATVKSVQGTRRIYVGFNMKDSFATGTPGGAAIQKTDVRVALQYAVDVEAICSQLLNFECKRATGLVNPPNDNENLQPYAYDPDKAEELLDAAGYPRGEDGTRFEINFQAPRGRYLNDANVALAIGQYLDDIGVKTNVELMEWASVYVPLIQKHDVGPMFLLGSGGGTWSALYDMADLSAVDAGTNYTEWKNPDWFSGWPEIAAAATEEEQRAVIDRMLEVFYNDPPWLMLYFQPDFYGVSNRVTFEPRRDEKVYLFDVALTK</sequence>
<accession>A0A1I1PZG2</accession>
<dbReference type="AlphaFoldDB" id="A0A1I1PZG2"/>
<dbReference type="PANTHER" id="PTHR30290">
    <property type="entry name" value="PERIPLASMIC BINDING COMPONENT OF ABC TRANSPORTER"/>
    <property type="match status" value="1"/>
</dbReference>
<feature type="domain" description="Solute-binding protein family 5" evidence="6">
    <location>
        <begin position="72"/>
        <end position="432"/>
    </location>
</feature>
<name>A0A1I1PZG2_9HYPH</name>
<evidence type="ECO:0000256" key="4">
    <source>
        <dbReference type="ARBA" id="ARBA00022729"/>
    </source>
</evidence>
<organism evidence="7 8">
    <name type="scientific">Devosia psychrophila</name>
    <dbReference type="NCBI Taxonomy" id="728005"/>
    <lineage>
        <taxon>Bacteria</taxon>
        <taxon>Pseudomonadati</taxon>
        <taxon>Pseudomonadota</taxon>
        <taxon>Alphaproteobacteria</taxon>
        <taxon>Hyphomicrobiales</taxon>
        <taxon>Devosiaceae</taxon>
        <taxon>Devosia</taxon>
    </lineage>
</organism>
<dbReference type="InterPro" id="IPR030678">
    <property type="entry name" value="Peptide/Ni-bd"/>
</dbReference>
<keyword evidence="4 5" id="KW-0732">Signal</keyword>
<protein>
    <submittedName>
        <fullName evidence="7">Peptide/nickel transport system substrate-binding protein</fullName>
    </submittedName>
</protein>
<evidence type="ECO:0000259" key="6">
    <source>
        <dbReference type="Pfam" id="PF00496"/>
    </source>
</evidence>
<dbReference type="Proteomes" id="UP000182258">
    <property type="component" value="Unassembled WGS sequence"/>
</dbReference>
<reference evidence="7 8" key="1">
    <citation type="submission" date="2016-10" db="EMBL/GenBank/DDBJ databases">
        <authorList>
            <person name="de Groot N.N."/>
        </authorList>
    </citation>
    <scope>NUCLEOTIDE SEQUENCE [LARGE SCALE GENOMIC DNA]</scope>
    <source>
        <strain evidence="7 8">CGMCC 1.10210</strain>
    </source>
</reference>
<dbReference type="Gene3D" id="3.90.76.10">
    <property type="entry name" value="Dipeptide-binding Protein, Domain 1"/>
    <property type="match status" value="1"/>
</dbReference>
<feature type="signal peptide" evidence="5">
    <location>
        <begin position="1"/>
        <end position="24"/>
    </location>
</feature>
<dbReference type="STRING" id="728005.SAMN04488059_12417"/>
<dbReference type="Gene3D" id="3.10.105.10">
    <property type="entry name" value="Dipeptide-binding Protein, Domain 3"/>
    <property type="match status" value="1"/>
</dbReference>
<proteinExistence type="inferred from homology"/>
<dbReference type="CDD" id="cd00995">
    <property type="entry name" value="PBP2_NikA_DppA_OppA_like"/>
    <property type="match status" value="1"/>
</dbReference>
<dbReference type="GO" id="GO:0043190">
    <property type="term" value="C:ATP-binding cassette (ABC) transporter complex"/>
    <property type="evidence" value="ECO:0007669"/>
    <property type="project" value="InterPro"/>
</dbReference>
<evidence type="ECO:0000313" key="7">
    <source>
        <dbReference type="EMBL" id="SFD15284.1"/>
    </source>
</evidence>
<comment type="subcellular location">
    <subcellularLocation>
        <location evidence="1">Periplasm</location>
    </subcellularLocation>
</comment>
<comment type="similarity">
    <text evidence="2">Belongs to the bacterial solute-binding protein 5 family.</text>
</comment>
<dbReference type="GO" id="GO:1904680">
    <property type="term" value="F:peptide transmembrane transporter activity"/>
    <property type="evidence" value="ECO:0007669"/>
    <property type="project" value="TreeGrafter"/>
</dbReference>
<evidence type="ECO:0000256" key="2">
    <source>
        <dbReference type="ARBA" id="ARBA00005695"/>
    </source>
</evidence>
<gene>
    <name evidence="7" type="ORF">SAMN04488059_12417</name>
</gene>
<evidence type="ECO:0000256" key="1">
    <source>
        <dbReference type="ARBA" id="ARBA00004418"/>
    </source>
</evidence>
<evidence type="ECO:0000256" key="5">
    <source>
        <dbReference type="SAM" id="SignalP"/>
    </source>
</evidence>
<feature type="chain" id="PRO_5010333102" evidence="5">
    <location>
        <begin position="25"/>
        <end position="519"/>
    </location>
</feature>
<dbReference type="InterPro" id="IPR039424">
    <property type="entry name" value="SBP_5"/>
</dbReference>
<dbReference type="EMBL" id="FOMB01000024">
    <property type="protein sequence ID" value="SFD15284.1"/>
    <property type="molecule type" value="Genomic_DNA"/>
</dbReference>
<dbReference type="SUPFAM" id="SSF53850">
    <property type="entry name" value="Periplasmic binding protein-like II"/>
    <property type="match status" value="1"/>
</dbReference>
<dbReference type="Gene3D" id="3.40.190.10">
    <property type="entry name" value="Periplasmic binding protein-like II"/>
    <property type="match status" value="1"/>
</dbReference>
<dbReference type="PANTHER" id="PTHR30290:SF9">
    <property type="entry name" value="OLIGOPEPTIDE-BINDING PROTEIN APPA"/>
    <property type="match status" value="1"/>
</dbReference>
<evidence type="ECO:0000256" key="3">
    <source>
        <dbReference type="ARBA" id="ARBA00022448"/>
    </source>
</evidence>
<dbReference type="InterPro" id="IPR000914">
    <property type="entry name" value="SBP_5_dom"/>
</dbReference>
<keyword evidence="3" id="KW-0813">Transport</keyword>
<dbReference type="GO" id="GO:0015833">
    <property type="term" value="P:peptide transport"/>
    <property type="evidence" value="ECO:0007669"/>
    <property type="project" value="TreeGrafter"/>
</dbReference>
<dbReference type="PIRSF" id="PIRSF002741">
    <property type="entry name" value="MppA"/>
    <property type="match status" value="1"/>
</dbReference>
<dbReference type="RefSeq" id="WP_082102062.1">
    <property type="nucleotide sequence ID" value="NZ_FOMB01000024.1"/>
</dbReference>